<sequence>MKIGILLPWLFGPIAGAAGVSKITHSNIRWPKFLADAGLYILGMQIGSTFTMTVLEDIRYDLFNIVWLNIVIIAAAILLSLIYRKITGCTYETAVLSAVPDALSQMIIMAEENKRADLLAVTLSQTSRLLFVVMIVPFIASLSSNGQSGAVQHAESLFAVLSPETIIMIIESMVIVSLVLKHIHFPVPQLLGPILVVTCWNLITDLTFSIPYALITLAQLLFGIRIGLQLVELSSSLSIRLFVAIAIQNTLLIAMTFTLTLLMAHDNFNNLFLSLAPGGMAQIVIVALETGNNIAMISSYHIFRIFFILLVAAPLIQYLLKRFDNSSEIR</sequence>
<feature type="transmembrane region" description="Helical" evidence="1">
    <location>
        <begin position="237"/>
        <end position="264"/>
    </location>
</feature>
<dbReference type="Proteomes" id="UP000295328">
    <property type="component" value="Unassembled WGS sequence"/>
</dbReference>
<dbReference type="NCBIfam" id="TIGR03082">
    <property type="entry name" value="Gneg_AbrB_dup"/>
    <property type="match status" value="1"/>
</dbReference>
<feature type="transmembrane region" description="Helical" evidence="1">
    <location>
        <begin position="62"/>
        <end position="83"/>
    </location>
</feature>
<evidence type="ECO:0000256" key="1">
    <source>
        <dbReference type="SAM" id="Phobius"/>
    </source>
</evidence>
<feature type="transmembrane region" description="Helical" evidence="1">
    <location>
        <begin position="33"/>
        <end position="55"/>
    </location>
</feature>
<keyword evidence="1" id="KW-1133">Transmembrane helix</keyword>
<feature type="transmembrane region" description="Helical" evidence="1">
    <location>
        <begin position="210"/>
        <end position="231"/>
    </location>
</feature>
<dbReference type="EMBL" id="SCWE01000001">
    <property type="protein sequence ID" value="TDM03551.1"/>
    <property type="molecule type" value="Genomic_DNA"/>
</dbReference>
<keyword evidence="3" id="KW-1185">Reference proteome</keyword>
<dbReference type="PIRSF" id="PIRSF038991">
    <property type="entry name" value="Protein_AbrB"/>
    <property type="match status" value="1"/>
</dbReference>
<dbReference type="InterPro" id="IPR007820">
    <property type="entry name" value="AbrB_fam"/>
</dbReference>
<dbReference type="PANTHER" id="PTHR38457:SF1">
    <property type="entry name" value="REGULATOR ABRB-RELATED"/>
    <property type="match status" value="1"/>
</dbReference>
<name>A0A4R6BNY4_9STAP</name>
<dbReference type="GO" id="GO:0010468">
    <property type="term" value="P:regulation of gene expression"/>
    <property type="evidence" value="ECO:0007669"/>
    <property type="project" value="InterPro"/>
</dbReference>
<dbReference type="AlphaFoldDB" id="A0A4R6BNY4"/>
<evidence type="ECO:0000313" key="3">
    <source>
        <dbReference type="Proteomes" id="UP000295328"/>
    </source>
</evidence>
<dbReference type="PANTHER" id="PTHR38457">
    <property type="entry name" value="REGULATOR ABRB-RELATED"/>
    <property type="match status" value="1"/>
</dbReference>
<proteinExistence type="predicted"/>
<protein>
    <submittedName>
        <fullName evidence="2">AbrB family transcriptional regulator</fullName>
    </submittedName>
</protein>
<evidence type="ECO:0000313" key="2">
    <source>
        <dbReference type="EMBL" id="TDM03551.1"/>
    </source>
</evidence>
<keyword evidence="1" id="KW-0812">Transmembrane</keyword>
<keyword evidence="1" id="KW-0472">Membrane</keyword>
<dbReference type="GO" id="GO:0016020">
    <property type="term" value="C:membrane"/>
    <property type="evidence" value="ECO:0007669"/>
    <property type="project" value="InterPro"/>
</dbReference>
<feature type="transmembrane region" description="Helical" evidence="1">
    <location>
        <begin position="300"/>
        <end position="320"/>
    </location>
</feature>
<comment type="caution">
    <text evidence="2">The sequence shown here is derived from an EMBL/GenBank/DDBJ whole genome shotgun (WGS) entry which is preliminary data.</text>
</comment>
<dbReference type="Pfam" id="PF05145">
    <property type="entry name" value="AbrB"/>
    <property type="match status" value="1"/>
</dbReference>
<reference evidence="2 3" key="1">
    <citation type="submission" date="2019-01" db="EMBL/GenBank/DDBJ databases">
        <title>Draft genome sequences of the type strains of six Macrococcus species.</title>
        <authorList>
            <person name="Mazhar S."/>
            <person name="Altermann E."/>
            <person name="Hill C."/>
            <person name="Mcauliffe O."/>
        </authorList>
    </citation>
    <scope>NUCLEOTIDE SEQUENCE [LARGE SCALE GENOMIC DNA]</scope>
    <source>
        <strain evidence="2 3">CCM4809</strain>
    </source>
</reference>
<dbReference type="InterPro" id="IPR017516">
    <property type="entry name" value="AbrB_dup"/>
</dbReference>
<feature type="transmembrane region" description="Helical" evidence="1">
    <location>
        <begin position="271"/>
        <end position="288"/>
    </location>
</feature>
<feature type="transmembrane region" description="Helical" evidence="1">
    <location>
        <begin position="128"/>
        <end position="145"/>
    </location>
</feature>
<accession>A0A4R6BNY4</accession>
<dbReference type="OrthoDB" id="5460360at2"/>
<organism evidence="2 3">
    <name type="scientific">Macrococcus hajekii</name>
    <dbReference type="NCBI Taxonomy" id="198482"/>
    <lineage>
        <taxon>Bacteria</taxon>
        <taxon>Bacillati</taxon>
        <taxon>Bacillota</taxon>
        <taxon>Bacilli</taxon>
        <taxon>Bacillales</taxon>
        <taxon>Staphylococcaceae</taxon>
        <taxon>Macrococcus</taxon>
    </lineage>
</organism>
<gene>
    <name evidence="2" type="ORF">ERX37_01510</name>
</gene>